<evidence type="ECO:0000313" key="3">
    <source>
        <dbReference type="Proteomes" id="UP001251528"/>
    </source>
</evidence>
<comment type="caution">
    <text evidence="2">The sequence shown here is derived from an EMBL/GenBank/DDBJ whole genome shotgun (WGS) entry which is preliminary data.</text>
</comment>
<gene>
    <name evidence="2" type="ORF">QQS21_009209</name>
</gene>
<proteinExistence type="predicted"/>
<keyword evidence="3" id="KW-1185">Reference proteome</keyword>
<dbReference type="Proteomes" id="UP001251528">
    <property type="component" value="Unassembled WGS sequence"/>
</dbReference>
<feature type="region of interest" description="Disordered" evidence="1">
    <location>
        <begin position="45"/>
        <end position="97"/>
    </location>
</feature>
<reference evidence="2" key="1">
    <citation type="submission" date="2023-06" db="EMBL/GenBank/DDBJ databases">
        <title>Conoideocrella luteorostrata (Hypocreales: Clavicipitaceae), a potential biocontrol fungus for elongate hemlock scale in United States Christmas tree production areas.</title>
        <authorList>
            <person name="Barrett H."/>
            <person name="Lovett B."/>
            <person name="Macias A.M."/>
            <person name="Stajich J.E."/>
            <person name="Kasson M.T."/>
        </authorList>
    </citation>
    <scope>NUCLEOTIDE SEQUENCE</scope>
    <source>
        <strain evidence="2">ARSEF 14590</strain>
    </source>
</reference>
<evidence type="ECO:0000313" key="2">
    <source>
        <dbReference type="EMBL" id="KAK2593079.1"/>
    </source>
</evidence>
<sequence>MLTKIRERMRLLLRHHGDEDETWRATGADYTMRQNETNCIKELRSQKSSRKITKHRHNTSKENAGKIPECSMGTGEQRGTPISNGGRRPSPHMDAEMHSNVNYPPSHSMTPKNRISKNAHTRTETQGQNALPCQTALRTDSHLGTDVQQTYPNASDAFGTNYTCAEIYGNESPVQIGDDESSIPRQLSTEEREAYTDYTIHNRTPVIEENIYPHVHTVYEPRRTRSIHFHEHFLHLQPIVDSHQSQ</sequence>
<protein>
    <submittedName>
        <fullName evidence="2">Uncharacterized protein</fullName>
    </submittedName>
</protein>
<organism evidence="2 3">
    <name type="scientific">Conoideocrella luteorostrata</name>
    <dbReference type="NCBI Taxonomy" id="1105319"/>
    <lineage>
        <taxon>Eukaryota</taxon>
        <taxon>Fungi</taxon>
        <taxon>Dikarya</taxon>
        <taxon>Ascomycota</taxon>
        <taxon>Pezizomycotina</taxon>
        <taxon>Sordariomycetes</taxon>
        <taxon>Hypocreomycetidae</taxon>
        <taxon>Hypocreales</taxon>
        <taxon>Clavicipitaceae</taxon>
        <taxon>Conoideocrella</taxon>
    </lineage>
</organism>
<dbReference type="EMBL" id="JASWJB010000229">
    <property type="protein sequence ID" value="KAK2593079.1"/>
    <property type="molecule type" value="Genomic_DNA"/>
</dbReference>
<accession>A0AAJ0CHJ2</accession>
<evidence type="ECO:0000256" key="1">
    <source>
        <dbReference type="SAM" id="MobiDB-lite"/>
    </source>
</evidence>
<feature type="compositionally biased region" description="Basic residues" evidence="1">
    <location>
        <begin position="47"/>
        <end position="58"/>
    </location>
</feature>
<name>A0AAJ0CHJ2_9HYPO</name>
<dbReference type="AlphaFoldDB" id="A0AAJ0CHJ2"/>